<evidence type="ECO:0000256" key="2">
    <source>
        <dbReference type="SAM" id="Phobius"/>
    </source>
</evidence>
<proteinExistence type="predicted"/>
<comment type="caution">
    <text evidence="3">The sequence shown here is derived from an EMBL/GenBank/DDBJ whole genome shotgun (WGS) entry which is preliminary data.</text>
</comment>
<organism evidence="3 4">
    <name type="scientific">Immersiella caudata</name>
    <dbReference type="NCBI Taxonomy" id="314043"/>
    <lineage>
        <taxon>Eukaryota</taxon>
        <taxon>Fungi</taxon>
        <taxon>Dikarya</taxon>
        <taxon>Ascomycota</taxon>
        <taxon>Pezizomycotina</taxon>
        <taxon>Sordariomycetes</taxon>
        <taxon>Sordariomycetidae</taxon>
        <taxon>Sordariales</taxon>
        <taxon>Lasiosphaeriaceae</taxon>
        <taxon>Immersiella</taxon>
    </lineage>
</organism>
<sequence length="296" mass="31218">MAPDPYLRQQSDVSLLFGRDSCSDAFGQIASNSICAPSRTLCCVRRGQVYPSCQQYLGKGWCCTGENPTDNCYVDQESVCNEANPVFCTNLAPGTTEACCPRLTSCQPSINATKSSVRCNIQYADLKRAAASSSSSSLVTSATSTTSTSPTSQLSPTSLTTSPTSSTTSKLPVDPLTPSPETVALPPSTASSSGLVAGAAIGGTVAVMTIGLLIFILFRRQMRRRQITPQPGPVGQPLTAPQTWTEHGSYSSHAKTTNGLSLFNVAKDQSQGYTPAEIMTRNSGHRVAELDGWSGK</sequence>
<feature type="compositionally biased region" description="Low complexity" evidence="1">
    <location>
        <begin position="137"/>
        <end position="169"/>
    </location>
</feature>
<keyword evidence="2" id="KW-0472">Membrane</keyword>
<feature type="transmembrane region" description="Helical" evidence="2">
    <location>
        <begin position="195"/>
        <end position="218"/>
    </location>
</feature>
<evidence type="ECO:0000313" key="3">
    <source>
        <dbReference type="EMBL" id="KAK0623677.1"/>
    </source>
</evidence>
<keyword evidence="4" id="KW-1185">Reference proteome</keyword>
<dbReference type="EMBL" id="JAULSU010000003">
    <property type="protein sequence ID" value="KAK0623677.1"/>
    <property type="molecule type" value="Genomic_DNA"/>
</dbReference>
<protein>
    <submittedName>
        <fullName evidence="3">Uncharacterized protein</fullName>
    </submittedName>
</protein>
<dbReference type="Proteomes" id="UP001175000">
    <property type="component" value="Unassembled WGS sequence"/>
</dbReference>
<dbReference type="CDD" id="cd12087">
    <property type="entry name" value="TM_EGFR-like"/>
    <property type="match status" value="1"/>
</dbReference>
<feature type="region of interest" description="Disordered" evidence="1">
    <location>
        <begin position="137"/>
        <end position="190"/>
    </location>
</feature>
<gene>
    <name evidence="3" type="ORF">B0T14DRAFT_516869</name>
</gene>
<keyword evidence="2" id="KW-0812">Transmembrane</keyword>
<reference evidence="3" key="1">
    <citation type="submission" date="2023-06" db="EMBL/GenBank/DDBJ databases">
        <title>Genome-scale phylogeny and comparative genomics of the fungal order Sordariales.</title>
        <authorList>
            <consortium name="Lawrence Berkeley National Laboratory"/>
            <person name="Hensen N."/>
            <person name="Bonometti L."/>
            <person name="Westerberg I."/>
            <person name="Brannstrom I.O."/>
            <person name="Guillou S."/>
            <person name="Cros-Aarteil S."/>
            <person name="Calhoun S."/>
            <person name="Haridas S."/>
            <person name="Kuo A."/>
            <person name="Mondo S."/>
            <person name="Pangilinan J."/>
            <person name="Riley R."/>
            <person name="Labutti K."/>
            <person name="Andreopoulos B."/>
            <person name="Lipzen A."/>
            <person name="Chen C."/>
            <person name="Yanf M."/>
            <person name="Daum C."/>
            <person name="Ng V."/>
            <person name="Clum A."/>
            <person name="Steindorff A."/>
            <person name="Ohm R."/>
            <person name="Martin F."/>
            <person name="Silar P."/>
            <person name="Natvig D."/>
            <person name="Lalanne C."/>
            <person name="Gautier V."/>
            <person name="Ament-Velasquez S.L."/>
            <person name="Kruys A."/>
            <person name="Hutchinson M.I."/>
            <person name="Powell A.J."/>
            <person name="Barry K."/>
            <person name="Miller A.N."/>
            <person name="Grigoriev I.V."/>
            <person name="Debuchy R."/>
            <person name="Gladieux P."/>
            <person name="Thoren M.H."/>
            <person name="Johannesson H."/>
        </authorList>
    </citation>
    <scope>NUCLEOTIDE SEQUENCE</scope>
    <source>
        <strain evidence="3">CBS 606.72</strain>
    </source>
</reference>
<evidence type="ECO:0000256" key="1">
    <source>
        <dbReference type="SAM" id="MobiDB-lite"/>
    </source>
</evidence>
<dbReference type="AlphaFoldDB" id="A0AA40C3H0"/>
<name>A0AA40C3H0_9PEZI</name>
<keyword evidence="2" id="KW-1133">Transmembrane helix</keyword>
<evidence type="ECO:0000313" key="4">
    <source>
        <dbReference type="Proteomes" id="UP001175000"/>
    </source>
</evidence>
<accession>A0AA40C3H0</accession>